<feature type="transmembrane region" description="Helical" evidence="16">
    <location>
        <begin position="146"/>
        <end position="162"/>
    </location>
</feature>
<comment type="catalytic activity">
    <reaction evidence="1 16 17">
        <text>a 1,2-diacyl-sn-glycero-3-phosphate + CTP + H(+) = a CDP-1,2-diacyl-sn-glycerol + diphosphate</text>
        <dbReference type="Rhea" id="RHEA:16229"/>
        <dbReference type="ChEBI" id="CHEBI:15378"/>
        <dbReference type="ChEBI" id="CHEBI:33019"/>
        <dbReference type="ChEBI" id="CHEBI:37563"/>
        <dbReference type="ChEBI" id="CHEBI:58332"/>
        <dbReference type="ChEBI" id="CHEBI:58608"/>
        <dbReference type="EC" id="2.7.7.41"/>
    </reaction>
</comment>
<evidence type="ECO:0000313" key="20">
    <source>
        <dbReference type="Proteomes" id="UP000769528"/>
    </source>
</evidence>
<reference evidence="19" key="1">
    <citation type="journal article" date="2021" name="Open Biol.">
        <title>Shared evolutionary footprints suggest mitochondrial oxidative damage underlies multiple complex I losses in fungi.</title>
        <authorList>
            <person name="Schikora-Tamarit M.A."/>
            <person name="Marcet-Houben M."/>
            <person name="Nosek J."/>
            <person name="Gabaldon T."/>
        </authorList>
    </citation>
    <scope>NUCLEOTIDE SEQUENCE</scope>
    <source>
        <strain evidence="19">CBS6341</strain>
    </source>
</reference>
<evidence type="ECO:0000256" key="7">
    <source>
        <dbReference type="ARBA" id="ARBA00022516"/>
    </source>
</evidence>
<keyword evidence="7 16" id="KW-0444">Lipid biosynthesis</keyword>
<evidence type="ECO:0000256" key="14">
    <source>
        <dbReference type="ARBA" id="ARBA00023209"/>
    </source>
</evidence>
<protein>
    <recommendedName>
        <fullName evidence="6 16">Phosphatidate cytidylyltransferase</fullName>
        <ecNumber evidence="6 16">2.7.7.41</ecNumber>
    </recommendedName>
</protein>
<comment type="similarity">
    <text evidence="5 16 17">Belongs to the CDS family.</text>
</comment>
<feature type="compositionally biased region" description="Polar residues" evidence="18">
    <location>
        <begin position="1"/>
        <end position="13"/>
    </location>
</feature>
<feature type="transmembrane region" description="Helical" evidence="16">
    <location>
        <begin position="46"/>
        <end position="64"/>
    </location>
</feature>
<reference evidence="19" key="2">
    <citation type="submission" date="2021-01" db="EMBL/GenBank/DDBJ databases">
        <authorList>
            <person name="Schikora-Tamarit M.A."/>
        </authorList>
    </citation>
    <scope>NUCLEOTIDE SEQUENCE</scope>
    <source>
        <strain evidence="19">CBS6341</strain>
    </source>
</reference>
<evidence type="ECO:0000256" key="4">
    <source>
        <dbReference type="ARBA" id="ARBA00005189"/>
    </source>
</evidence>
<comment type="subcellular location">
    <subcellularLocation>
        <location evidence="2">Membrane</location>
        <topology evidence="2">Multi-pass membrane protein</topology>
    </subcellularLocation>
</comment>
<evidence type="ECO:0000256" key="3">
    <source>
        <dbReference type="ARBA" id="ARBA00005119"/>
    </source>
</evidence>
<feature type="region of interest" description="Disordered" evidence="18">
    <location>
        <begin position="1"/>
        <end position="36"/>
    </location>
</feature>
<dbReference type="Proteomes" id="UP000769528">
    <property type="component" value="Unassembled WGS sequence"/>
</dbReference>
<dbReference type="EMBL" id="JAEUBF010000974">
    <property type="protein sequence ID" value="KAH3673495.1"/>
    <property type="molecule type" value="Genomic_DNA"/>
</dbReference>
<dbReference type="AlphaFoldDB" id="A0A9P8PL09"/>
<evidence type="ECO:0000256" key="17">
    <source>
        <dbReference type="RuleBase" id="RU003938"/>
    </source>
</evidence>
<dbReference type="PROSITE" id="PS01315">
    <property type="entry name" value="CDS"/>
    <property type="match status" value="1"/>
</dbReference>
<keyword evidence="9 16" id="KW-0812">Transmembrane</keyword>
<feature type="transmembrane region" description="Helical" evidence="16">
    <location>
        <begin position="236"/>
        <end position="255"/>
    </location>
</feature>
<evidence type="ECO:0000256" key="9">
    <source>
        <dbReference type="ARBA" id="ARBA00022692"/>
    </source>
</evidence>
<dbReference type="InterPro" id="IPR000374">
    <property type="entry name" value="PC_trans"/>
</dbReference>
<evidence type="ECO:0000256" key="8">
    <source>
        <dbReference type="ARBA" id="ARBA00022679"/>
    </source>
</evidence>
<keyword evidence="15 16" id="KW-1208">Phospholipid metabolism</keyword>
<dbReference type="GO" id="GO:0016024">
    <property type="term" value="P:CDP-diacylglycerol biosynthetic process"/>
    <property type="evidence" value="ECO:0007669"/>
    <property type="project" value="UniProtKB-UniRule"/>
</dbReference>
<keyword evidence="12 16" id="KW-0443">Lipid metabolism</keyword>
<evidence type="ECO:0000256" key="2">
    <source>
        <dbReference type="ARBA" id="ARBA00004141"/>
    </source>
</evidence>
<dbReference type="OrthoDB" id="10260889at2759"/>
<feature type="transmembrane region" description="Helical" evidence="16">
    <location>
        <begin position="312"/>
        <end position="334"/>
    </location>
</feature>
<evidence type="ECO:0000256" key="12">
    <source>
        <dbReference type="ARBA" id="ARBA00023098"/>
    </source>
</evidence>
<accession>A0A9P8PL09</accession>
<evidence type="ECO:0000256" key="10">
    <source>
        <dbReference type="ARBA" id="ARBA00022695"/>
    </source>
</evidence>
<organism evidence="19 20">
    <name type="scientific">Wickerhamomyces mucosus</name>
    <dbReference type="NCBI Taxonomy" id="1378264"/>
    <lineage>
        <taxon>Eukaryota</taxon>
        <taxon>Fungi</taxon>
        <taxon>Dikarya</taxon>
        <taxon>Ascomycota</taxon>
        <taxon>Saccharomycotina</taxon>
        <taxon>Saccharomycetes</taxon>
        <taxon>Phaffomycetales</taxon>
        <taxon>Wickerhamomycetaceae</taxon>
        <taxon>Wickerhamomyces</taxon>
    </lineage>
</organism>
<evidence type="ECO:0000313" key="19">
    <source>
        <dbReference type="EMBL" id="KAH3673495.1"/>
    </source>
</evidence>
<keyword evidence="8 16" id="KW-0808">Transferase</keyword>
<keyword evidence="20" id="KW-1185">Reference proteome</keyword>
<keyword evidence="11 16" id="KW-1133">Transmembrane helix</keyword>
<keyword evidence="10 16" id="KW-0548">Nucleotidyltransferase</keyword>
<dbReference type="InterPro" id="IPR016720">
    <property type="entry name" value="PC_Trfase_euk"/>
</dbReference>
<name>A0A9P8PL09_9ASCO</name>
<evidence type="ECO:0000256" key="18">
    <source>
        <dbReference type="SAM" id="MobiDB-lite"/>
    </source>
</evidence>
<dbReference type="EC" id="2.7.7.41" evidence="6 16"/>
<evidence type="ECO:0000256" key="5">
    <source>
        <dbReference type="ARBA" id="ARBA00010185"/>
    </source>
</evidence>
<feature type="transmembrane region" description="Helical" evidence="16">
    <location>
        <begin position="198"/>
        <end position="224"/>
    </location>
</feature>
<keyword evidence="13 16" id="KW-0472">Membrane</keyword>
<proteinExistence type="inferred from homology"/>
<dbReference type="Pfam" id="PF01148">
    <property type="entry name" value="CTP_transf_1"/>
    <property type="match status" value="1"/>
</dbReference>
<dbReference type="GO" id="GO:0004605">
    <property type="term" value="F:phosphatidate cytidylyltransferase activity"/>
    <property type="evidence" value="ECO:0007669"/>
    <property type="project" value="UniProtKB-UniRule"/>
</dbReference>
<evidence type="ECO:0000256" key="1">
    <source>
        <dbReference type="ARBA" id="ARBA00001698"/>
    </source>
</evidence>
<comment type="pathway">
    <text evidence="3 16 17">Phospholipid metabolism; CDP-diacylglycerol biosynthesis; CDP-diacylglycerol from sn-glycerol 3-phosphate: step 3/3.</text>
</comment>
<feature type="transmembrane region" description="Helical" evidence="16">
    <location>
        <begin position="174"/>
        <end position="192"/>
    </location>
</feature>
<dbReference type="GO" id="GO:0005789">
    <property type="term" value="C:endoplasmic reticulum membrane"/>
    <property type="evidence" value="ECO:0007669"/>
    <property type="project" value="TreeGrafter"/>
</dbReference>
<comment type="caution">
    <text evidence="19">The sequence shown here is derived from an EMBL/GenBank/DDBJ whole genome shotgun (WGS) entry which is preliminary data.</text>
</comment>
<sequence>MSSKESTIKSQKTQIDDNDNNNNINKSNEIESKELQSKSTKKKSDFIQRTIWTIVMFLGFVGIISLGHIWTVFLIFICQILTFKECISVATQPSKEKNLKFTKSLNWYFLFTTIYYLDGESFIHSFNHLIFTNQFLIPLATHHRFLSYWLYVLGLIFFVATLEKGHYRYQFAQLCITHMVLLLVVFQAHLIISNIFNGMIWFLLPVLLVITNDIFAYLCGITFGKTQLIAISPKKTVEGFVGAWFCTSITALILAKLLSNYSYLICPIKDLNENIFSNLNCEINPIFIAQIYRIPPIIAQNLKFDNIIIKPIYFHSLNLASFASLIAPFGGFFASGLKRTFKVKDFGHTIPGHGGITDRIDCQFLMGSFAYLYYETFLSNNRFNVGSVLQIIVGNLNYNQIEELIERLSLSLYNNGIWNEEKFKKIIEILEN</sequence>
<evidence type="ECO:0000256" key="15">
    <source>
        <dbReference type="ARBA" id="ARBA00023264"/>
    </source>
</evidence>
<evidence type="ECO:0000256" key="11">
    <source>
        <dbReference type="ARBA" id="ARBA00022989"/>
    </source>
</evidence>
<keyword evidence="14 16" id="KW-0594">Phospholipid biosynthesis</keyword>
<dbReference type="PANTHER" id="PTHR13773:SF8">
    <property type="entry name" value="PHOSPHATIDATE CYTIDYLYLTRANSFERASE, PHOTORECEPTOR-SPECIFIC"/>
    <property type="match status" value="1"/>
</dbReference>
<dbReference type="PIRSF" id="PIRSF018269">
    <property type="entry name" value="PC_trans_euk"/>
    <property type="match status" value="1"/>
</dbReference>
<evidence type="ECO:0000256" key="6">
    <source>
        <dbReference type="ARBA" id="ARBA00012487"/>
    </source>
</evidence>
<evidence type="ECO:0000256" key="13">
    <source>
        <dbReference type="ARBA" id="ARBA00023136"/>
    </source>
</evidence>
<comment type="pathway">
    <text evidence="4">Lipid metabolism.</text>
</comment>
<evidence type="ECO:0000256" key="16">
    <source>
        <dbReference type="PIRNR" id="PIRNR018269"/>
    </source>
</evidence>
<gene>
    <name evidence="19" type="ORF">WICMUC_003601</name>
</gene>
<dbReference type="PANTHER" id="PTHR13773">
    <property type="entry name" value="PHOSPHATIDATE CYTIDYLYLTRANSFERASE"/>
    <property type="match status" value="1"/>
</dbReference>